<feature type="region of interest" description="Disordered" evidence="1">
    <location>
        <begin position="62"/>
        <end position="182"/>
    </location>
</feature>
<organism evidence="2 3">
    <name type="scientific">Coptotermes formosanus</name>
    <name type="common">Formosan subterranean termite</name>
    <dbReference type="NCBI Taxonomy" id="36987"/>
    <lineage>
        <taxon>Eukaryota</taxon>
        <taxon>Metazoa</taxon>
        <taxon>Ecdysozoa</taxon>
        <taxon>Arthropoda</taxon>
        <taxon>Hexapoda</taxon>
        <taxon>Insecta</taxon>
        <taxon>Pterygota</taxon>
        <taxon>Neoptera</taxon>
        <taxon>Polyneoptera</taxon>
        <taxon>Dictyoptera</taxon>
        <taxon>Blattodea</taxon>
        <taxon>Blattoidea</taxon>
        <taxon>Termitoidae</taxon>
        <taxon>Rhinotermitidae</taxon>
        <taxon>Coptotermes</taxon>
    </lineage>
</organism>
<feature type="region of interest" description="Disordered" evidence="1">
    <location>
        <begin position="481"/>
        <end position="500"/>
    </location>
</feature>
<feature type="compositionally biased region" description="Low complexity" evidence="1">
    <location>
        <begin position="139"/>
        <end position="157"/>
    </location>
</feature>
<dbReference type="EMBL" id="BLKM01007126">
    <property type="protein sequence ID" value="GFG29824.1"/>
    <property type="molecule type" value="Genomic_DNA"/>
</dbReference>
<dbReference type="OrthoDB" id="2272012at2759"/>
<keyword evidence="3" id="KW-1185">Reference proteome</keyword>
<name>A0A6L2PBJ8_COPFO</name>
<gene>
    <name evidence="2" type="ORF">Cfor_00246</name>
</gene>
<proteinExistence type="predicted"/>
<feature type="compositionally biased region" description="Basic and acidic residues" evidence="1">
    <location>
        <begin position="487"/>
        <end position="500"/>
    </location>
</feature>
<feature type="compositionally biased region" description="Polar residues" evidence="1">
    <location>
        <begin position="116"/>
        <end position="138"/>
    </location>
</feature>
<dbReference type="AlphaFoldDB" id="A0A6L2PBJ8"/>
<feature type="compositionally biased region" description="Basic residues" evidence="1">
    <location>
        <begin position="62"/>
        <end position="75"/>
    </location>
</feature>
<accession>A0A6L2PBJ8</accession>
<dbReference type="InParanoid" id="A0A6L2PBJ8"/>
<sequence length="500" mass="54334">MSALLPETGSELFCLLTKNHRLFAGGSGIFQTLLKHISYVKEGIVVLSHPDPQCPLQIMGHLKVHRTKPKRRRKQQFSQSIGDHVPDHTVSHSGHTSDETDGDVKEGNNVVPPAGCSSTSQDVESSPVSASANDSTSLPSSESAPTTPQASPSSVPADGADPLARRMGDGMLSPSPGAQRRRVEPLRLTTEESPLVQPSEVVVSQRPVLTAEPVLTPIEQLRRKDEAIRLALAEKQQLVADILHVPKEEFENIAEIAGEPSVDKEATELVLAAVSQANQLASVLNDSLRVTEEEAVSATSEVVPGSSPRLGRRVDRLPGVPAHKLQSISTALNAQLTQLLKIIKDRDEERERLRRELQRSREQLHVMHESHRRNQLNTSSSPSHSRPSSLISQEGSCEPHHDSEDDTAVLLTGLHKSTLTGEHDSKVIDVCDLGTDKHSMSEQHDDTGPDVFVDALTGETESHLEAESELLTKAAEGLEAVTNDSLAQEHKFDDDQRGDP</sequence>
<feature type="region of interest" description="Disordered" evidence="1">
    <location>
        <begin position="361"/>
        <end position="404"/>
    </location>
</feature>
<evidence type="ECO:0000313" key="2">
    <source>
        <dbReference type="EMBL" id="GFG29824.1"/>
    </source>
</evidence>
<feature type="compositionally biased region" description="Basic and acidic residues" evidence="1">
    <location>
        <begin position="84"/>
        <end position="106"/>
    </location>
</feature>
<evidence type="ECO:0000256" key="1">
    <source>
        <dbReference type="SAM" id="MobiDB-lite"/>
    </source>
</evidence>
<evidence type="ECO:0000313" key="3">
    <source>
        <dbReference type="Proteomes" id="UP000502823"/>
    </source>
</evidence>
<feature type="compositionally biased region" description="Low complexity" evidence="1">
    <location>
        <begin position="379"/>
        <end position="392"/>
    </location>
</feature>
<comment type="caution">
    <text evidence="2">The sequence shown here is derived from an EMBL/GenBank/DDBJ whole genome shotgun (WGS) entry which is preliminary data.</text>
</comment>
<protein>
    <submittedName>
        <fullName evidence="2">Uncharacterized protein</fullName>
    </submittedName>
</protein>
<dbReference type="Proteomes" id="UP000502823">
    <property type="component" value="Unassembled WGS sequence"/>
</dbReference>
<reference evidence="3" key="1">
    <citation type="submission" date="2020-01" db="EMBL/GenBank/DDBJ databases">
        <title>Draft genome sequence of the Termite Coptotermes fromosanus.</title>
        <authorList>
            <person name="Itakura S."/>
            <person name="Yosikawa Y."/>
            <person name="Umezawa K."/>
        </authorList>
    </citation>
    <scope>NUCLEOTIDE SEQUENCE [LARGE SCALE GENOMIC DNA]</scope>
</reference>